<evidence type="ECO:0000256" key="5">
    <source>
        <dbReference type="ARBA" id="ARBA00022917"/>
    </source>
</evidence>
<keyword evidence="2" id="KW-0436">Ligase</keyword>
<evidence type="ECO:0000313" key="9">
    <source>
        <dbReference type="Proteomes" id="UP001610563"/>
    </source>
</evidence>
<dbReference type="Gene3D" id="3.30.1360.30">
    <property type="entry name" value="GAD-like domain"/>
    <property type="match status" value="1"/>
</dbReference>
<organism evidence="8 9">
    <name type="scientific">Aspergillus keveii</name>
    <dbReference type="NCBI Taxonomy" id="714993"/>
    <lineage>
        <taxon>Eukaryota</taxon>
        <taxon>Fungi</taxon>
        <taxon>Dikarya</taxon>
        <taxon>Ascomycota</taxon>
        <taxon>Pezizomycotina</taxon>
        <taxon>Eurotiomycetes</taxon>
        <taxon>Eurotiomycetidae</taxon>
        <taxon>Eurotiales</taxon>
        <taxon>Aspergillaceae</taxon>
        <taxon>Aspergillus</taxon>
        <taxon>Aspergillus subgen. Nidulantes</taxon>
    </lineage>
</organism>
<dbReference type="EMBL" id="JBFTWV010000016">
    <property type="protein sequence ID" value="KAL2797873.1"/>
    <property type="molecule type" value="Genomic_DNA"/>
</dbReference>
<keyword evidence="3" id="KW-0547">Nucleotide-binding</keyword>
<sequence>MFVARAAHNGARLRASYLEIFNYVRRSQLTPTPASYVRIASSSRALHGASCLRQQAESSKQPSNTAQLLDNYKKTIEFPPATCDFSKLITEASADQEIVLHGYLGVRNDISKKLSFVRLQDPTMNHSIQLVSIAGKGPSEILKTIRPNSPVVVKGKVKAKQSKNAEMARRDPWEIVLDDIQLLNDFPSDIWMAPDMVHPPKHRHLQLRTNSELREALRFRAEARTICRSVLDQSQPGFIEIETPLLFKSTPEGAREFLVPTRKRGLAYALPQSPQQYKQILMASGMPRYYQFARCFRDEDLRADRQPEFTQLDLEMSFATSEDVMRVVENLIRQLWAELMDTNVPHGPFWRLSYQEAMQRYGSDKPDTRYGMEVYRIEHLLPVDLVQKITPLTNPIVEIFKMKGKDNDAAATSEFITHFLDSPAGTPFNDNAEGAPGIFVYDTKKPLCGLQPFGFQAAEYVEDLLDLEQGDLLVIQAREDAPFAGGSTPIGDLRRALHSAAVKIGFKEPPTGFEFLWVVDFPLFSPSTESEPGQGGAAGISSTHHPFTAPKTAADVDLLLTDPTKVVADHYDLVVNGVELGGGSRRIHDAAVQEFVLRDVLKMPQERLADFSHLLEALRAGCPPHAGLALGFDRLVAVMLGKESVRDVIAFPKIGKLGEDPMVKAPGPVSQEALETYHLRLLDEQQTTDS</sequence>
<dbReference type="SUPFAM" id="SSF50249">
    <property type="entry name" value="Nucleic acid-binding proteins"/>
    <property type="match status" value="1"/>
</dbReference>
<evidence type="ECO:0000256" key="1">
    <source>
        <dbReference type="ARBA" id="ARBA00006303"/>
    </source>
</evidence>
<dbReference type="Pfam" id="PF00152">
    <property type="entry name" value="tRNA-synt_2"/>
    <property type="match status" value="1"/>
</dbReference>
<dbReference type="Gene3D" id="3.30.930.10">
    <property type="entry name" value="Bira Bifunctional Protein, Domain 2"/>
    <property type="match status" value="1"/>
</dbReference>
<evidence type="ECO:0000256" key="6">
    <source>
        <dbReference type="ARBA" id="ARBA00023146"/>
    </source>
</evidence>
<keyword evidence="9" id="KW-1185">Reference proteome</keyword>
<name>A0ABR4GFP4_9EURO</name>
<keyword evidence="5" id="KW-0648">Protein biosynthesis</keyword>
<proteinExistence type="inferred from homology"/>
<dbReference type="PRINTS" id="PR01042">
    <property type="entry name" value="TRNASYNTHASP"/>
</dbReference>
<dbReference type="HAMAP" id="MF_00044">
    <property type="entry name" value="Asp_tRNA_synth_type1"/>
    <property type="match status" value="1"/>
</dbReference>
<feature type="domain" description="Aminoacyl-transfer RNA synthetases class-II family profile" evidence="7">
    <location>
        <begin position="228"/>
        <end position="652"/>
    </location>
</feature>
<accession>A0ABR4GFP4</accession>
<dbReference type="InterPro" id="IPR004364">
    <property type="entry name" value="Aa-tRNA-synt_II"/>
</dbReference>
<dbReference type="PANTHER" id="PTHR22594">
    <property type="entry name" value="ASPARTYL/LYSYL-TRNA SYNTHETASE"/>
    <property type="match status" value="1"/>
</dbReference>
<keyword evidence="4" id="KW-0067">ATP-binding</keyword>
<gene>
    <name evidence="8" type="ORF">BJX66DRAFT_296679</name>
</gene>
<dbReference type="InterPro" id="IPR002312">
    <property type="entry name" value="Asp/Asn-tRNA-synth_IIb"/>
</dbReference>
<comment type="similarity">
    <text evidence="1">Belongs to the class-II aminoacyl-tRNA synthetase family. Type 1 subfamily.</text>
</comment>
<protein>
    <submittedName>
        <fullName evidence="8">tRNA synthetases class II-domain-containing protein</fullName>
    </submittedName>
</protein>
<evidence type="ECO:0000256" key="2">
    <source>
        <dbReference type="ARBA" id="ARBA00022598"/>
    </source>
</evidence>
<dbReference type="InterPro" id="IPR045864">
    <property type="entry name" value="aa-tRNA-synth_II/BPL/LPL"/>
</dbReference>
<dbReference type="PANTHER" id="PTHR22594:SF5">
    <property type="entry name" value="ASPARTATE--TRNA LIGASE, MITOCHONDRIAL"/>
    <property type="match status" value="1"/>
</dbReference>
<evidence type="ECO:0000256" key="3">
    <source>
        <dbReference type="ARBA" id="ARBA00022741"/>
    </source>
</evidence>
<keyword evidence="6 8" id="KW-0030">Aminoacyl-tRNA synthetase</keyword>
<dbReference type="NCBIfam" id="NF001750">
    <property type="entry name" value="PRK00476.1"/>
    <property type="match status" value="1"/>
</dbReference>
<dbReference type="InterPro" id="IPR004115">
    <property type="entry name" value="GAD-like_sf"/>
</dbReference>
<evidence type="ECO:0000259" key="7">
    <source>
        <dbReference type="PROSITE" id="PS50862"/>
    </source>
</evidence>
<dbReference type="InterPro" id="IPR004524">
    <property type="entry name" value="Asp-tRNA-ligase_1"/>
</dbReference>
<dbReference type="PROSITE" id="PS50862">
    <property type="entry name" value="AA_TRNA_LIGASE_II"/>
    <property type="match status" value="1"/>
</dbReference>
<comment type="caution">
    <text evidence="8">The sequence shown here is derived from an EMBL/GenBank/DDBJ whole genome shotgun (WGS) entry which is preliminary data.</text>
</comment>
<dbReference type="SUPFAM" id="SSF55681">
    <property type="entry name" value="Class II aaRS and biotin synthetases"/>
    <property type="match status" value="1"/>
</dbReference>
<dbReference type="NCBIfam" id="TIGR00459">
    <property type="entry name" value="aspS_bact"/>
    <property type="match status" value="1"/>
</dbReference>
<dbReference type="GO" id="GO:0004812">
    <property type="term" value="F:aminoacyl-tRNA ligase activity"/>
    <property type="evidence" value="ECO:0007669"/>
    <property type="project" value="UniProtKB-KW"/>
</dbReference>
<dbReference type="InterPro" id="IPR012340">
    <property type="entry name" value="NA-bd_OB-fold"/>
</dbReference>
<dbReference type="InterPro" id="IPR006195">
    <property type="entry name" value="aa-tRNA-synth_II"/>
</dbReference>
<evidence type="ECO:0000313" key="8">
    <source>
        <dbReference type="EMBL" id="KAL2797873.1"/>
    </source>
</evidence>
<evidence type="ECO:0000256" key="4">
    <source>
        <dbReference type="ARBA" id="ARBA00022840"/>
    </source>
</evidence>
<dbReference type="Proteomes" id="UP001610563">
    <property type="component" value="Unassembled WGS sequence"/>
</dbReference>
<reference evidence="8 9" key="1">
    <citation type="submission" date="2024-07" db="EMBL/GenBank/DDBJ databases">
        <title>Section-level genome sequencing and comparative genomics of Aspergillus sections Usti and Cavernicolus.</title>
        <authorList>
            <consortium name="Lawrence Berkeley National Laboratory"/>
            <person name="Nybo J.L."/>
            <person name="Vesth T.C."/>
            <person name="Theobald S."/>
            <person name="Frisvad J.C."/>
            <person name="Larsen T.O."/>
            <person name="Kjaerboelling I."/>
            <person name="Rothschild-Mancinelli K."/>
            <person name="Lyhne E.K."/>
            <person name="Kogle M.E."/>
            <person name="Barry K."/>
            <person name="Clum A."/>
            <person name="Na H."/>
            <person name="Ledsgaard L."/>
            <person name="Lin J."/>
            <person name="Lipzen A."/>
            <person name="Kuo A."/>
            <person name="Riley R."/>
            <person name="Mondo S."/>
            <person name="Labutti K."/>
            <person name="Haridas S."/>
            <person name="Pangalinan J."/>
            <person name="Salamov A.A."/>
            <person name="Simmons B.A."/>
            <person name="Magnuson J.K."/>
            <person name="Chen J."/>
            <person name="Drula E."/>
            <person name="Henrissat B."/>
            <person name="Wiebenga A."/>
            <person name="Lubbers R.J."/>
            <person name="Gomes A.C."/>
            <person name="Makela M.R."/>
            <person name="Stajich J."/>
            <person name="Grigoriev I.V."/>
            <person name="Mortensen U.H."/>
            <person name="De Vries R.P."/>
            <person name="Baker S.E."/>
            <person name="Andersen M.R."/>
        </authorList>
    </citation>
    <scope>NUCLEOTIDE SEQUENCE [LARGE SCALE GENOMIC DNA]</scope>
    <source>
        <strain evidence="8 9">CBS 209.92</strain>
    </source>
</reference>
<dbReference type="Gene3D" id="2.40.50.140">
    <property type="entry name" value="Nucleic acid-binding proteins"/>
    <property type="match status" value="1"/>
</dbReference>